<evidence type="ECO:0000256" key="1">
    <source>
        <dbReference type="SAM" id="Phobius"/>
    </source>
</evidence>
<dbReference type="AlphaFoldDB" id="A0AA37UGK9"/>
<keyword evidence="1" id="KW-0472">Membrane</keyword>
<keyword evidence="1" id="KW-1133">Transmembrane helix</keyword>
<accession>A0AA37UGK9</accession>
<sequence length="229" mass="23341">MDEPVAEAEAADVAVPDRQSAVDSLVGASLSLDAIASTVDEPAGLLGERRTALLGLLSSAWRDDPTWPAAVDAERAGIDALGGSITIIGDTINQLSSHSELPITVSNALDQPATVYVTVTPSNPSLSVVNELVELVVPAGGQARAIVPVESVANGAVTLTVSIASSTGAAVAAPAFLDLNVQAGWETAITGTFAVLVGLVFVGGIIRTVLKRRRARVDGAIEQEADDRG</sequence>
<organism evidence="2 3">
    <name type="scientific">Arenivirga flava</name>
    <dbReference type="NCBI Taxonomy" id="1930060"/>
    <lineage>
        <taxon>Bacteria</taxon>
        <taxon>Bacillati</taxon>
        <taxon>Actinomycetota</taxon>
        <taxon>Actinomycetes</taxon>
        <taxon>Micrococcales</taxon>
        <taxon>Microbacteriaceae</taxon>
        <taxon>Arenivirga</taxon>
    </lineage>
</organism>
<keyword evidence="3" id="KW-1185">Reference proteome</keyword>
<evidence type="ECO:0000313" key="3">
    <source>
        <dbReference type="Proteomes" id="UP001157160"/>
    </source>
</evidence>
<dbReference type="Proteomes" id="UP001157160">
    <property type="component" value="Unassembled WGS sequence"/>
</dbReference>
<name>A0AA37UGK9_9MICO</name>
<keyword evidence="1" id="KW-0812">Transmembrane</keyword>
<protein>
    <submittedName>
        <fullName evidence="2">Uncharacterized protein</fullName>
    </submittedName>
</protein>
<feature type="transmembrane region" description="Helical" evidence="1">
    <location>
        <begin position="188"/>
        <end position="206"/>
    </location>
</feature>
<dbReference type="InterPro" id="IPR046112">
    <property type="entry name" value="DUF6049"/>
</dbReference>
<dbReference type="EMBL" id="BSUL01000001">
    <property type="protein sequence ID" value="GMA29020.1"/>
    <property type="molecule type" value="Genomic_DNA"/>
</dbReference>
<gene>
    <name evidence="2" type="ORF">GCM10025874_22730</name>
</gene>
<evidence type="ECO:0000313" key="2">
    <source>
        <dbReference type="EMBL" id="GMA29020.1"/>
    </source>
</evidence>
<feature type="transmembrane region" description="Helical" evidence="1">
    <location>
        <begin position="152"/>
        <end position="176"/>
    </location>
</feature>
<proteinExistence type="predicted"/>
<comment type="caution">
    <text evidence="2">The sequence shown here is derived from an EMBL/GenBank/DDBJ whole genome shotgun (WGS) entry which is preliminary data.</text>
</comment>
<reference evidence="2 3" key="1">
    <citation type="journal article" date="2014" name="Int. J. Syst. Evol. Microbiol.">
        <title>Complete genome sequence of Corynebacterium casei LMG S-19264T (=DSM 44701T), isolated from a smear-ripened cheese.</title>
        <authorList>
            <consortium name="US DOE Joint Genome Institute (JGI-PGF)"/>
            <person name="Walter F."/>
            <person name="Albersmeier A."/>
            <person name="Kalinowski J."/>
            <person name="Ruckert C."/>
        </authorList>
    </citation>
    <scope>NUCLEOTIDE SEQUENCE [LARGE SCALE GENOMIC DNA]</scope>
    <source>
        <strain evidence="2 3">NBRC 112289</strain>
    </source>
</reference>
<dbReference type="Pfam" id="PF19516">
    <property type="entry name" value="DUF6049"/>
    <property type="match status" value="1"/>
</dbReference>